<protein>
    <submittedName>
        <fullName evidence="1">Uncharacterized protein</fullName>
    </submittedName>
</protein>
<proteinExistence type="predicted"/>
<dbReference type="EMBL" id="JANJQO010000397">
    <property type="protein sequence ID" value="KAJ2978218.1"/>
    <property type="molecule type" value="Genomic_DNA"/>
</dbReference>
<evidence type="ECO:0000313" key="1">
    <source>
        <dbReference type="EMBL" id="KAJ2978218.1"/>
    </source>
</evidence>
<evidence type="ECO:0000313" key="2">
    <source>
        <dbReference type="Proteomes" id="UP001143910"/>
    </source>
</evidence>
<sequence length="273" mass="30463">MTFEPEKYDAATSDTWLVCKACGTQFPSADRNRIRTCRICDDPRQFVPASGQAFTTIGELKAKGHRNVFEEYAGDSRISYITSRPGVGIGQRATLIRTRAGNILWDCITLLDEETVQHIQSLGGLRAIVISHPHFYSAHVQWARAFGCPVYLATDDFEWTMMNSSHQVLATELETDILDTGAKAIRVENVVLKIIDADGCLRGELKQAGLWGTERVDRILRRAIKRPVQLRRGRPFTEEHLNAIGENGVKIVSCMIQASGDVMGEQPLHVLPK</sequence>
<gene>
    <name evidence="1" type="ORF">NQ176_g3939</name>
</gene>
<reference evidence="1" key="1">
    <citation type="submission" date="2022-08" db="EMBL/GenBank/DDBJ databases">
        <title>Genome Sequence of Lecanicillium fungicola.</title>
        <authorList>
            <person name="Buettner E."/>
        </authorList>
    </citation>
    <scope>NUCLEOTIDE SEQUENCE</scope>
    <source>
        <strain evidence="1">Babe33</strain>
    </source>
</reference>
<name>A0ACC1NHC6_9HYPO</name>
<accession>A0ACC1NHC6</accession>
<keyword evidence="2" id="KW-1185">Reference proteome</keyword>
<organism evidence="1 2">
    <name type="scientific">Zarea fungicola</name>
    <dbReference type="NCBI Taxonomy" id="93591"/>
    <lineage>
        <taxon>Eukaryota</taxon>
        <taxon>Fungi</taxon>
        <taxon>Dikarya</taxon>
        <taxon>Ascomycota</taxon>
        <taxon>Pezizomycotina</taxon>
        <taxon>Sordariomycetes</taxon>
        <taxon>Hypocreomycetidae</taxon>
        <taxon>Hypocreales</taxon>
        <taxon>Cordycipitaceae</taxon>
        <taxon>Zarea</taxon>
    </lineage>
</organism>
<dbReference type="Proteomes" id="UP001143910">
    <property type="component" value="Unassembled WGS sequence"/>
</dbReference>
<comment type="caution">
    <text evidence="1">The sequence shown here is derived from an EMBL/GenBank/DDBJ whole genome shotgun (WGS) entry which is preliminary data.</text>
</comment>